<dbReference type="EMBL" id="JACSQO010000016">
    <property type="protein sequence ID" value="MBD7946298.1"/>
    <property type="molecule type" value="Genomic_DNA"/>
</dbReference>
<dbReference type="SUPFAM" id="SSF50952">
    <property type="entry name" value="Soluble quinoprotein glucose dehydrogenase"/>
    <property type="match status" value="1"/>
</dbReference>
<dbReference type="Gene3D" id="2.120.10.30">
    <property type="entry name" value="TolB, C-terminal domain"/>
    <property type="match status" value="1"/>
</dbReference>
<dbReference type="Proteomes" id="UP000640786">
    <property type="component" value="Unassembled WGS sequence"/>
</dbReference>
<gene>
    <name evidence="2" type="ORF">H9650_19540</name>
</gene>
<keyword evidence="3" id="KW-1185">Reference proteome</keyword>
<dbReference type="PANTHER" id="PTHR19328:SF13">
    <property type="entry name" value="HIPL1 PROTEIN"/>
    <property type="match status" value="1"/>
</dbReference>
<name>A0ABR8RES6_9BACI</name>
<feature type="domain" description="Glucose/Sorbosone dehydrogenase" evidence="1">
    <location>
        <begin position="33"/>
        <end position="316"/>
    </location>
</feature>
<reference evidence="2 3" key="1">
    <citation type="submission" date="2020-08" db="EMBL/GenBank/DDBJ databases">
        <title>A Genomic Blueprint of the Chicken Gut Microbiome.</title>
        <authorList>
            <person name="Gilroy R."/>
            <person name="Ravi A."/>
            <person name="Getino M."/>
            <person name="Pursley I."/>
            <person name="Horton D.L."/>
            <person name="Alikhan N.-F."/>
            <person name="Baker D."/>
            <person name="Gharbi K."/>
            <person name="Hall N."/>
            <person name="Watson M."/>
            <person name="Adriaenssens E.M."/>
            <person name="Foster-Nyarko E."/>
            <person name="Jarju S."/>
            <person name="Secka A."/>
            <person name="Antonio M."/>
            <person name="Oren A."/>
            <person name="Chaudhuri R."/>
            <person name="La Ragione R.M."/>
            <person name="Hildebrand F."/>
            <person name="Pallen M.J."/>
        </authorList>
    </citation>
    <scope>NUCLEOTIDE SEQUENCE [LARGE SCALE GENOMIC DNA]</scope>
    <source>
        <strain evidence="2 3">Sa2BUA9</strain>
    </source>
</reference>
<comment type="caution">
    <text evidence="2">The sequence shown here is derived from an EMBL/GenBank/DDBJ whole genome shotgun (WGS) entry which is preliminary data.</text>
</comment>
<dbReference type="PANTHER" id="PTHR19328">
    <property type="entry name" value="HEDGEHOG-INTERACTING PROTEIN"/>
    <property type="match status" value="1"/>
</dbReference>
<dbReference type="InterPro" id="IPR012938">
    <property type="entry name" value="Glc/Sorbosone_DH"/>
</dbReference>
<organism evidence="2 3">
    <name type="scientific">Psychrobacillus faecigallinarum</name>
    <dbReference type="NCBI Taxonomy" id="2762235"/>
    <lineage>
        <taxon>Bacteria</taxon>
        <taxon>Bacillati</taxon>
        <taxon>Bacillota</taxon>
        <taxon>Bacilli</taxon>
        <taxon>Bacillales</taxon>
        <taxon>Bacillaceae</taxon>
        <taxon>Psychrobacillus</taxon>
    </lineage>
</organism>
<sequence length="330" mass="36470">MKRLILLSLILFGCSQEAIEPEKEIAEKVATNLDIPWSINQQDGIFYISERVGTIAVIDGATVTHEEVLLSDKLSSASEAGLLGFVLKPDFQETKEAFAYYTYDLNGESFNRVVTLKRENKKWNEIEIHIDKIKTGNIHHGGRLEIGPDGKLYVTIGDAGDPNNSQDDTSMNGKIVRMEDNGSFKIFSTGHRNPQGLAWHENGTLFEAEHGQSANDEINIIEQGKNYGYPIIEGNETKDGFVTPIITSGSSETWAPSGITFHKGKLYVASLRGEAVKVMNVETGNVEQSITGFGRVRDVFSDGEALYFVTNNTDGRGNPSEDDDILYKLK</sequence>
<evidence type="ECO:0000313" key="3">
    <source>
        <dbReference type="Proteomes" id="UP000640786"/>
    </source>
</evidence>
<dbReference type="InterPro" id="IPR011042">
    <property type="entry name" value="6-blade_b-propeller_TolB-like"/>
</dbReference>
<protein>
    <submittedName>
        <fullName evidence="2">PQQ-dependent sugar dehydrogenase</fullName>
    </submittedName>
</protein>
<evidence type="ECO:0000259" key="1">
    <source>
        <dbReference type="Pfam" id="PF07995"/>
    </source>
</evidence>
<accession>A0ABR8RES6</accession>
<dbReference type="RefSeq" id="WP_144541664.1">
    <property type="nucleotide sequence ID" value="NZ_JACSQO010000016.1"/>
</dbReference>
<proteinExistence type="predicted"/>
<evidence type="ECO:0000313" key="2">
    <source>
        <dbReference type="EMBL" id="MBD7946298.1"/>
    </source>
</evidence>
<dbReference type="Pfam" id="PF07995">
    <property type="entry name" value="GSDH"/>
    <property type="match status" value="1"/>
</dbReference>
<dbReference type="InterPro" id="IPR011041">
    <property type="entry name" value="Quinoprot_gluc/sorb_DH_b-prop"/>
</dbReference>